<dbReference type="SUPFAM" id="SSF49354">
    <property type="entry name" value="PapD-like"/>
    <property type="match status" value="1"/>
</dbReference>
<dbReference type="GO" id="GO:0005886">
    <property type="term" value="C:plasma membrane"/>
    <property type="evidence" value="ECO:0007669"/>
    <property type="project" value="TreeGrafter"/>
</dbReference>
<dbReference type="InterPro" id="IPR008962">
    <property type="entry name" value="PapD-like_sf"/>
</dbReference>
<evidence type="ECO:0000313" key="10">
    <source>
        <dbReference type="Proteomes" id="UP000245383"/>
    </source>
</evidence>
<dbReference type="PANTHER" id="PTHR10809:SF6">
    <property type="entry name" value="AT11025P-RELATED"/>
    <property type="match status" value="1"/>
</dbReference>
<accession>A0A2T9YXE5</accession>
<gene>
    <name evidence="9" type="ORF">BB561_000837</name>
</gene>
<dbReference type="OrthoDB" id="264603at2759"/>
<feature type="compositionally biased region" description="Polar residues" evidence="6">
    <location>
        <begin position="170"/>
        <end position="183"/>
    </location>
</feature>
<dbReference type="InterPro" id="IPR000535">
    <property type="entry name" value="MSP_dom"/>
</dbReference>
<reference evidence="9 10" key="1">
    <citation type="journal article" date="2018" name="MBio">
        <title>Comparative Genomics Reveals the Core Gene Toolbox for the Fungus-Insect Symbiosis.</title>
        <authorList>
            <person name="Wang Y."/>
            <person name="Stata M."/>
            <person name="Wang W."/>
            <person name="Stajich J.E."/>
            <person name="White M.M."/>
            <person name="Moncalvo J.M."/>
        </authorList>
    </citation>
    <scope>NUCLEOTIDE SEQUENCE [LARGE SCALE GENOMIC DNA]</scope>
    <source>
        <strain evidence="9 10">SWE-8-4</strain>
    </source>
</reference>
<dbReference type="Proteomes" id="UP000245383">
    <property type="component" value="Unassembled WGS sequence"/>
</dbReference>
<feature type="domain" description="MSP" evidence="8">
    <location>
        <begin position="2"/>
        <end position="112"/>
    </location>
</feature>
<dbReference type="InterPro" id="IPR013783">
    <property type="entry name" value="Ig-like_fold"/>
</dbReference>
<feature type="compositionally biased region" description="Polar residues" evidence="6">
    <location>
        <begin position="208"/>
        <end position="220"/>
    </location>
</feature>
<feature type="compositionally biased region" description="Basic and acidic residues" evidence="6">
    <location>
        <begin position="186"/>
        <end position="206"/>
    </location>
</feature>
<keyword evidence="4 7" id="KW-1133">Transmembrane helix</keyword>
<evidence type="ECO:0000256" key="3">
    <source>
        <dbReference type="ARBA" id="ARBA00022692"/>
    </source>
</evidence>
<evidence type="ECO:0000256" key="5">
    <source>
        <dbReference type="ARBA" id="ARBA00023136"/>
    </source>
</evidence>
<feature type="region of interest" description="Disordered" evidence="6">
    <location>
        <begin position="170"/>
        <end position="244"/>
    </location>
</feature>
<keyword evidence="5 7" id="KW-0472">Membrane</keyword>
<name>A0A2T9YXE5_9FUNG</name>
<feature type="transmembrane region" description="Helical" evidence="7">
    <location>
        <begin position="307"/>
        <end position="329"/>
    </location>
</feature>
<dbReference type="EMBL" id="MBFR01000020">
    <property type="protein sequence ID" value="PVU97010.1"/>
    <property type="molecule type" value="Genomic_DNA"/>
</dbReference>
<dbReference type="PANTHER" id="PTHR10809">
    <property type="entry name" value="VESICLE-ASSOCIATED MEMBRANE PROTEIN-ASSOCIATED PROTEIN"/>
    <property type="match status" value="1"/>
</dbReference>
<protein>
    <recommendedName>
        <fullName evidence="8">MSP domain-containing protein</fullName>
    </recommendedName>
</protein>
<dbReference type="GO" id="GO:0061817">
    <property type="term" value="P:endoplasmic reticulum-plasma membrane tethering"/>
    <property type="evidence" value="ECO:0007669"/>
    <property type="project" value="TreeGrafter"/>
</dbReference>
<proteinExistence type="inferred from homology"/>
<dbReference type="STRING" id="133385.A0A2T9YXE5"/>
<evidence type="ECO:0000256" key="4">
    <source>
        <dbReference type="ARBA" id="ARBA00022989"/>
    </source>
</evidence>
<comment type="subcellular location">
    <subcellularLocation>
        <location evidence="1">Membrane</location>
        <topology evidence="1">Single-pass type IV membrane protein</topology>
    </subcellularLocation>
</comment>
<dbReference type="InterPro" id="IPR016763">
    <property type="entry name" value="VAP"/>
</dbReference>
<dbReference type="GO" id="GO:0005789">
    <property type="term" value="C:endoplasmic reticulum membrane"/>
    <property type="evidence" value="ECO:0007669"/>
    <property type="project" value="InterPro"/>
</dbReference>
<evidence type="ECO:0000256" key="7">
    <source>
        <dbReference type="SAM" id="Phobius"/>
    </source>
</evidence>
<feature type="compositionally biased region" description="Basic and acidic residues" evidence="6">
    <location>
        <begin position="130"/>
        <end position="141"/>
    </location>
</feature>
<comment type="caution">
    <text evidence="9">The sequence shown here is derived from an EMBL/GenBank/DDBJ whole genome shotgun (WGS) entry which is preliminary data.</text>
</comment>
<dbReference type="AlphaFoldDB" id="A0A2T9YXE5"/>
<evidence type="ECO:0000256" key="1">
    <source>
        <dbReference type="ARBA" id="ARBA00004211"/>
    </source>
</evidence>
<evidence type="ECO:0000259" key="8">
    <source>
        <dbReference type="PROSITE" id="PS50202"/>
    </source>
</evidence>
<dbReference type="Pfam" id="PF00635">
    <property type="entry name" value="Motile_Sperm"/>
    <property type="match status" value="1"/>
</dbReference>
<evidence type="ECO:0000256" key="2">
    <source>
        <dbReference type="ARBA" id="ARBA00008932"/>
    </source>
</evidence>
<organism evidence="9 10">
    <name type="scientific">Smittium simulii</name>
    <dbReference type="NCBI Taxonomy" id="133385"/>
    <lineage>
        <taxon>Eukaryota</taxon>
        <taxon>Fungi</taxon>
        <taxon>Fungi incertae sedis</taxon>
        <taxon>Zoopagomycota</taxon>
        <taxon>Kickxellomycotina</taxon>
        <taxon>Harpellomycetes</taxon>
        <taxon>Harpellales</taxon>
        <taxon>Legeriomycetaceae</taxon>
        <taxon>Smittium</taxon>
    </lineage>
</organism>
<keyword evidence="3 7" id="KW-0812">Transmembrane</keyword>
<evidence type="ECO:0000313" key="9">
    <source>
        <dbReference type="EMBL" id="PVU97010.1"/>
    </source>
</evidence>
<feature type="region of interest" description="Disordered" evidence="6">
    <location>
        <begin position="114"/>
        <end position="141"/>
    </location>
</feature>
<keyword evidence="10" id="KW-1185">Reference proteome</keyword>
<sequence>MALQTVPEEYLFFQNPLNKVIETFLQLQNNNDSSVIFKIKTTAPKQYFVRPNSGFIKPGQSVEIQIGLQPIKDITPSYICKDKFLIQSWSKFEKEKKELIIQKKMRVKFEFSSDNSASKVSQEQGQDQEVPLKEDKEQKVESDIEQNLDAAIDKNITEKLVKKSEIPTSNIPISASETNTNIKPTIDPKSRDLPQIDQSDSSKDESPITPQSNIATSVNEPSTPKPTTPTDDKPSSANNTTNTSDDSILLLVDDLKGKTFEIQNLNKLIAEQKQKILQLESSNVNKDSRSFSTKTDSKQVKIPNLEYNGISIATAIFIALVSFLFGYIFS</sequence>
<comment type="similarity">
    <text evidence="2">Belongs to the VAMP-associated protein (VAP) (TC 9.B.17) family.</text>
</comment>
<evidence type="ECO:0000256" key="6">
    <source>
        <dbReference type="SAM" id="MobiDB-lite"/>
    </source>
</evidence>
<feature type="compositionally biased region" description="Polar residues" evidence="6">
    <location>
        <begin position="114"/>
        <end position="127"/>
    </location>
</feature>
<dbReference type="Gene3D" id="2.60.40.10">
    <property type="entry name" value="Immunoglobulins"/>
    <property type="match status" value="1"/>
</dbReference>
<dbReference type="PROSITE" id="PS50202">
    <property type="entry name" value="MSP"/>
    <property type="match status" value="1"/>
</dbReference>
<dbReference type="GO" id="GO:0090158">
    <property type="term" value="P:endoplasmic reticulum membrane organization"/>
    <property type="evidence" value="ECO:0007669"/>
    <property type="project" value="TreeGrafter"/>
</dbReference>